<keyword evidence="1" id="KW-0472">Membrane</keyword>
<dbReference type="SMART" id="SM00471">
    <property type="entry name" value="HDc"/>
    <property type="match status" value="1"/>
</dbReference>
<dbReference type="InterPro" id="IPR052722">
    <property type="entry name" value="PgpH_phosphodiesterase"/>
</dbReference>
<evidence type="ECO:0000256" key="1">
    <source>
        <dbReference type="SAM" id="Phobius"/>
    </source>
</evidence>
<keyword evidence="1" id="KW-1133">Transmembrane helix</keyword>
<dbReference type="PANTHER" id="PTHR36442">
    <property type="entry name" value="CYCLIC-DI-AMP PHOSPHODIESTERASE PGPH"/>
    <property type="match status" value="1"/>
</dbReference>
<feature type="transmembrane region" description="Helical" evidence="1">
    <location>
        <begin position="325"/>
        <end position="343"/>
    </location>
</feature>
<dbReference type="CDD" id="cd00077">
    <property type="entry name" value="HDc"/>
    <property type="match status" value="1"/>
</dbReference>
<accession>A0A4D7D0V4</accession>
<dbReference type="Proteomes" id="UP000298615">
    <property type="component" value="Chromosome"/>
</dbReference>
<name>A0A4D7D0V4_9ENTE</name>
<feature type="transmembrane region" description="Helical" evidence="1">
    <location>
        <begin position="298"/>
        <end position="319"/>
    </location>
</feature>
<dbReference type="SUPFAM" id="SSF109604">
    <property type="entry name" value="HD-domain/PDEase-like"/>
    <property type="match status" value="1"/>
</dbReference>
<feature type="domain" description="HD/PDEase" evidence="2">
    <location>
        <begin position="484"/>
        <end position="640"/>
    </location>
</feature>
<dbReference type="AlphaFoldDB" id="A0A4D7D0V4"/>
<dbReference type="KEGG" id="vao:FA707_06200"/>
<keyword evidence="4" id="KW-1185">Reference proteome</keyword>
<dbReference type="InterPro" id="IPR011621">
    <property type="entry name" value="Metal-dep_PHydrolase_7TM_intra"/>
</dbReference>
<sequence length="703" mass="79105">MSVLFGLVLFGLIFSSLRQKDMDFREGSLASQTIRANKTIENKAETEEKRKLAESAIAPSYNYDEHIATEQLDKLTRLFDYVTKAKEEVDKAAMASANGKNKKAAPTLGDYVANLKGQFEKVDELDMPYFTSIPDSVLSKMFELSTSNLSNVKSQLNKVIADTMENHIHEDTLADYREKAKDSIDKSSLTDQENSLANSLIRLTLVPNEFMDEKKTEELKKTARQGVNPVMIYHGEVVVREGVQIDARAMNKLELLGMTNKDTSVFPYVALVLMIVLQLISLVWIVRDSDTQAKRFRVFHSYVFLMILSVLLMKGLSLFQTEANPFIPLLFPVALVPMILNMFVSRRASILAALFQVTFCLFVYYDLAGTSNLLLILSVLIFSGMMATLLSSQKLGRQRSKGILWLFIFPTIFVCVLVIYQGMQLSDTTTLGAIICTMIGSLISFVLAIGLHPYIDLWLNDDSMIVLNELSNPTQPLLKRLLEEAPGTYHHSMMVASLSANAVAAIGGRSLVTRVACYYHDIGKIKYSNFFVENLPPDADNPHDFLLPEDSKEIIFSHVTEGVKILEENHMPKMVIDICQQHHGTTLMQFFYRSALERNPDLKEEDFRYPGPKPQTREAAVVNIADTCEAGVRAMKQPTKESITEFVSNTIERRIKDGQLDESGITLGELKIVRESLINGLCSTFHSRIEYPKFKDEIEGKSK</sequence>
<dbReference type="Pfam" id="PF07697">
    <property type="entry name" value="7TMR-HDED"/>
    <property type="match status" value="1"/>
</dbReference>
<dbReference type="NCBIfam" id="TIGR00277">
    <property type="entry name" value="HDIG"/>
    <property type="match status" value="1"/>
</dbReference>
<evidence type="ECO:0000259" key="2">
    <source>
        <dbReference type="SMART" id="SM00471"/>
    </source>
</evidence>
<reference evidence="3 4" key="1">
    <citation type="submission" date="2019-04" db="EMBL/GenBank/DDBJ databases">
        <title>Vagococcus sp. nov., isolated from faeces of yaks (Bos grunniens).</title>
        <authorList>
            <person name="Ge Y."/>
        </authorList>
    </citation>
    <scope>NUCLEOTIDE SEQUENCE [LARGE SCALE GENOMIC DNA]</scope>
    <source>
        <strain evidence="3 4">MN-17</strain>
    </source>
</reference>
<dbReference type="EMBL" id="CP039712">
    <property type="protein sequence ID" value="QCI87376.1"/>
    <property type="molecule type" value="Genomic_DNA"/>
</dbReference>
<feature type="transmembrane region" description="Helical" evidence="1">
    <location>
        <begin position="265"/>
        <end position="286"/>
    </location>
</feature>
<protein>
    <submittedName>
        <fullName evidence="3">HDIG domain-containing protein</fullName>
    </submittedName>
</protein>
<feature type="transmembrane region" description="Helical" evidence="1">
    <location>
        <begin position="429"/>
        <end position="451"/>
    </location>
</feature>
<dbReference type="InterPro" id="IPR006675">
    <property type="entry name" value="HDIG_dom"/>
</dbReference>
<dbReference type="PANTHER" id="PTHR36442:SF1">
    <property type="entry name" value="CYCLIC-DI-AMP PHOSPHODIESTERASE PGPH"/>
    <property type="match status" value="1"/>
</dbReference>
<organism evidence="3 4">
    <name type="scientific">Vagococcus zengguangii</name>
    <dbReference type="NCBI Taxonomy" id="2571750"/>
    <lineage>
        <taxon>Bacteria</taxon>
        <taxon>Bacillati</taxon>
        <taxon>Bacillota</taxon>
        <taxon>Bacilli</taxon>
        <taxon>Lactobacillales</taxon>
        <taxon>Enterococcaceae</taxon>
        <taxon>Vagococcus</taxon>
    </lineage>
</organism>
<dbReference type="InterPro" id="IPR011624">
    <property type="entry name" value="Metal-dep_PHydrolase_7TM_extra"/>
</dbReference>
<feature type="transmembrane region" description="Helical" evidence="1">
    <location>
        <begin position="350"/>
        <end position="367"/>
    </location>
</feature>
<dbReference type="Gene3D" id="1.10.3210.10">
    <property type="entry name" value="Hypothetical protein af1432"/>
    <property type="match status" value="1"/>
</dbReference>
<evidence type="ECO:0000313" key="3">
    <source>
        <dbReference type="EMBL" id="QCI87376.1"/>
    </source>
</evidence>
<keyword evidence="1" id="KW-0812">Transmembrane</keyword>
<evidence type="ECO:0000313" key="4">
    <source>
        <dbReference type="Proteomes" id="UP000298615"/>
    </source>
</evidence>
<dbReference type="RefSeq" id="WP_136954197.1">
    <property type="nucleotide sequence ID" value="NZ_CP039712.1"/>
</dbReference>
<dbReference type="Pfam" id="PF01966">
    <property type="entry name" value="HD"/>
    <property type="match status" value="1"/>
</dbReference>
<dbReference type="InterPro" id="IPR003607">
    <property type="entry name" value="HD/PDEase_dom"/>
</dbReference>
<proteinExistence type="predicted"/>
<dbReference type="Pfam" id="PF07698">
    <property type="entry name" value="7TM-7TMR_HD"/>
    <property type="match status" value="1"/>
</dbReference>
<feature type="transmembrane region" description="Helical" evidence="1">
    <location>
        <begin position="403"/>
        <end position="423"/>
    </location>
</feature>
<gene>
    <name evidence="3" type="ORF">FA707_06200</name>
</gene>
<feature type="transmembrane region" description="Helical" evidence="1">
    <location>
        <begin position="373"/>
        <end position="391"/>
    </location>
</feature>
<dbReference type="InterPro" id="IPR006674">
    <property type="entry name" value="HD_domain"/>
</dbReference>